<dbReference type="GO" id="GO:0005634">
    <property type="term" value="C:nucleus"/>
    <property type="evidence" value="ECO:0007669"/>
    <property type="project" value="TreeGrafter"/>
</dbReference>
<evidence type="ECO:0000313" key="8">
    <source>
        <dbReference type="Proteomes" id="UP000678499"/>
    </source>
</evidence>
<accession>A0A7R9BUB3</accession>
<dbReference type="GO" id="GO:0043161">
    <property type="term" value="P:proteasome-mediated ubiquitin-dependent protein catabolic process"/>
    <property type="evidence" value="ECO:0007669"/>
    <property type="project" value="TreeGrafter"/>
</dbReference>
<feature type="domain" description="PCI" evidence="6">
    <location>
        <begin position="80"/>
        <end position="251"/>
    </location>
</feature>
<dbReference type="FunFam" id="1.25.40.990:FF:000001">
    <property type="entry name" value="26S proteasome non-ATPase regulatory subunit"/>
    <property type="match status" value="1"/>
</dbReference>
<dbReference type="PANTHER" id="PTHR12387">
    <property type="entry name" value="26S PROTEASOME NON-ATPASE REGULATORY SUBUNIT 8"/>
    <property type="match status" value="1"/>
</dbReference>
<dbReference type="PROSITE" id="PS50250">
    <property type="entry name" value="PCI"/>
    <property type="match status" value="1"/>
</dbReference>
<dbReference type="GO" id="GO:0005829">
    <property type="term" value="C:cytosol"/>
    <property type="evidence" value="ECO:0007669"/>
    <property type="project" value="TreeGrafter"/>
</dbReference>
<reference evidence="7" key="1">
    <citation type="submission" date="2020-11" db="EMBL/GenBank/DDBJ databases">
        <authorList>
            <person name="Tran Van P."/>
        </authorList>
    </citation>
    <scope>NUCLEOTIDE SEQUENCE</scope>
</reference>
<dbReference type="InterPro" id="IPR033464">
    <property type="entry name" value="CSN8_PSD8_EIF3K"/>
</dbReference>
<dbReference type="GO" id="GO:0008541">
    <property type="term" value="C:proteasome regulatory particle, lid subcomplex"/>
    <property type="evidence" value="ECO:0007669"/>
    <property type="project" value="TreeGrafter"/>
</dbReference>
<evidence type="ECO:0000313" key="7">
    <source>
        <dbReference type="EMBL" id="CAD7280678.1"/>
    </source>
</evidence>
<keyword evidence="8" id="KW-1185">Reference proteome</keyword>
<name>A0A7R9BUB3_9CRUS</name>
<dbReference type="InterPro" id="IPR006746">
    <property type="entry name" value="26S_Psome_Rpn12"/>
</dbReference>
<evidence type="ECO:0000256" key="2">
    <source>
        <dbReference type="ARBA" id="ARBA00014939"/>
    </source>
</evidence>
<dbReference type="AlphaFoldDB" id="A0A7R9BUB3"/>
<dbReference type="Gene3D" id="1.25.40.990">
    <property type="match status" value="1"/>
</dbReference>
<dbReference type="PANTHER" id="PTHR12387:SF0">
    <property type="entry name" value="26S PROTEASOME NON-ATPASE REGULATORY SUBUNIT 8"/>
    <property type="match status" value="1"/>
</dbReference>
<dbReference type="EMBL" id="OA884355">
    <property type="protein sequence ID" value="CAD7280678.1"/>
    <property type="molecule type" value="Genomic_DNA"/>
</dbReference>
<evidence type="ECO:0000256" key="1">
    <source>
        <dbReference type="ARBA" id="ARBA00009627"/>
    </source>
</evidence>
<organism evidence="7">
    <name type="scientific">Notodromas monacha</name>
    <dbReference type="NCBI Taxonomy" id="399045"/>
    <lineage>
        <taxon>Eukaryota</taxon>
        <taxon>Metazoa</taxon>
        <taxon>Ecdysozoa</taxon>
        <taxon>Arthropoda</taxon>
        <taxon>Crustacea</taxon>
        <taxon>Oligostraca</taxon>
        <taxon>Ostracoda</taxon>
        <taxon>Podocopa</taxon>
        <taxon>Podocopida</taxon>
        <taxon>Cypridocopina</taxon>
        <taxon>Cypridoidea</taxon>
        <taxon>Cyprididae</taxon>
        <taxon>Notodromas</taxon>
    </lineage>
</organism>
<evidence type="ECO:0000256" key="4">
    <source>
        <dbReference type="ARBA" id="ARBA00062283"/>
    </source>
</evidence>
<dbReference type="EMBL" id="CAJPEX010002318">
    <property type="protein sequence ID" value="CAG0920830.1"/>
    <property type="molecule type" value="Genomic_DNA"/>
</dbReference>
<dbReference type="InterPro" id="IPR000717">
    <property type="entry name" value="PCI_dom"/>
</dbReference>
<evidence type="ECO:0000256" key="3">
    <source>
        <dbReference type="ARBA" id="ARBA00022942"/>
    </source>
</evidence>
<protein>
    <recommendedName>
        <fullName evidence="2">26S proteasome non-ATPase regulatory subunit 8</fullName>
    </recommendedName>
    <alternativeName>
        <fullName evidence="5">26S proteasome regulatory subunit RPN12</fullName>
    </alternativeName>
</protein>
<sequence>MSLNTDVEALYQQLNENWSKSPPNLPKCGETLKKLKIALTQLSFLPTKKTLSPISKKELLLARNVLEIGAQWSITERNLPSFERFMAQLKCYYYDYKNELPPSALMNEMLGLNLLFLLSQNRLAEFHSEVELLPRDESQNNIYLKHPISLEQYLMEGSYNKVFLAKGYVPAPSYNFFMDILLDTVRGEMASCMQKAYYQITFAEAQRMLNIKDDDAMKKFAKQLNWTTKKGTHFFDFSNVHKVDECGTGPLPAHELAKMAIEYAKELEMIV</sequence>
<dbReference type="Proteomes" id="UP000678499">
    <property type="component" value="Unassembled WGS sequence"/>
</dbReference>
<dbReference type="Pfam" id="PF10075">
    <property type="entry name" value="CSN8_PSD8_EIF3K"/>
    <property type="match status" value="1"/>
</dbReference>
<evidence type="ECO:0000256" key="5">
    <source>
        <dbReference type="ARBA" id="ARBA00078986"/>
    </source>
</evidence>
<evidence type="ECO:0000259" key="6">
    <source>
        <dbReference type="PROSITE" id="PS50250"/>
    </source>
</evidence>
<keyword evidence="3" id="KW-0647">Proteasome</keyword>
<comment type="similarity">
    <text evidence="1">Belongs to the proteasome subunit S14 family.</text>
</comment>
<proteinExistence type="inferred from homology"/>
<dbReference type="OrthoDB" id="409122at2759"/>
<comment type="subunit">
    <text evidence="4">Component of the 19S proteasome regulatory particle complex. The 26S proteasome consists of a 20S core particle (CP) and two 19S regulatory subunits (RP). The regulatory particle is made of a lid composed of 9 subunits including PSMD8, a base containing 6 ATPases and few additional components. Interacts with DDI2. Interacts with TASOR.</text>
</comment>
<gene>
    <name evidence="7" type="ORF">NMOB1V02_LOCUS8336</name>
</gene>